<name>A0A183TTX5_SCHSO</name>
<organism evidence="4">
    <name type="scientific">Schistocephalus solidus</name>
    <name type="common">Tapeworm</name>
    <dbReference type="NCBI Taxonomy" id="70667"/>
    <lineage>
        <taxon>Eukaryota</taxon>
        <taxon>Metazoa</taxon>
        <taxon>Spiralia</taxon>
        <taxon>Lophotrochozoa</taxon>
        <taxon>Platyhelminthes</taxon>
        <taxon>Cestoda</taxon>
        <taxon>Eucestoda</taxon>
        <taxon>Diphyllobothriidea</taxon>
        <taxon>Diphyllobothriidae</taxon>
        <taxon>Schistocephalus</taxon>
    </lineage>
</organism>
<dbReference type="AlphaFoldDB" id="A0A183TTX5"/>
<keyword evidence="3" id="KW-1185">Reference proteome</keyword>
<proteinExistence type="predicted"/>
<dbReference type="WBParaSite" id="SSLN_0002066401-mRNA-1">
    <property type="protein sequence ID" value="SSLN_0002066401-mRNA-1"/>
    <property type="gene ID" value="SSLN_0002066401"/>
</dbReference>
<evidence type="ECO:0000256" key="1">
    <source>
        <dbReference type="SAM" id="MobiDB-lite"/>
    </source>
</evidence>
<dbReference type="Proteomes" id="UP000275846">
    <property type="component" value="Unassembled WGS sequence"/>
</dbReference>
<feature type="region of interest" description="Disordered" evidence="1">
    <location>
        <begin position="1"/>
        <end position="75"/>
    </location>
</feature>
<reference evidence="4" key="1">
    <citation type="submission" date="2016-06" db="UniProtKB">
        <authorList>
            <consortium name="WormBaseParasite"/>
        </authorList>
    </citation>
    <scope>IDENTIFICATION</scope>
</reference>
<evidence type="ECO:0000313" key="3">
    <source>
        <dbReference type="Proteomes" id="UP000275846"/>
    </source>
</evidence>
<evidence type="ECO:0000313" key="2">
    <source>
        <dbReference type="EMBL" id="VDM06309.1"/>
    </source>
</evidence>
<feature type="compositionally biased region" description="Basic residues" evidence="1">
    <location>
        <begin position="7"/>
        <end position="26"/>
    </location>
</feature>
<gene>
    <name evidence="2" type="ORF">SSLN_LOCUS19923</name>
</gene>
<reference evidence="2 3" key="2">
    <citation type="submission" date="2018-11" db="EMBL/GenBank/DDBJ databases">
        <authorList>
            <consortium name="Pathogen Informatics"/>
        </authorList>
    </citation>
    <scope>NUCLEOTIDE SEQUENCE [LARGE SCALE GENOMIC DNA]</scope>
    <source>
        <strain evidence="2 3">NST_G2</strain>
    </source>
</reference>
<accession>A0A183TTX5</accession>
<evidence type="ECO:0000313" key="4">
    <source>
        <dbReference type="WBParaSite" id="SSLN_0002066401-mRNA-1"/>
    </source>
</evidence>
<protein>
    <submittedName>
        <fullName evidence="4">High mobility group protein HMGI-C</fullName>
    </submittedName>
</protein>
<dbReference type="EMBL" id="UYSU01050490">
    <property type="protein sequence ID" value="VDM06309.1"/>
    <property type="molecule type" value="Genomic_DNA"/>
</dbReference>
<feature type="region of interest" description="Disordered" evidence="1">
    <location>
        <begin position="98"/>
        <end position="139"/>
    </location>
</feature>
<sequence length="154" mass="17010">MANGRMSKTKHDRQRTPEKKKRGAGRRPRDWQGTPTHHNPHEAELNSRGRQRLISPLAAKGQATMPADLPTNSTAAKGTYVTPVERLCPISSEQQVKVLTPSRGIIPGRHQGQDQQEDQPQNPDDGNEGVSKTSNQIHSGPCTHPFFFLVFFGG</sequence>